<dbReference type="AlphaFoldDB" id="A0A0G0ZES4"/>
<accession>A0A0G0ZES4</accession>
<dbReference type="Gene3D" id="3.30.420.240">
    <property type="match status" value="1"/>
</dbReference>
<dbReference type="Gene3D" id="3.40.50.300">
    <property type="entry name" value="P-loop containing nucleotide triphosphate hydrolases"/>
    <property type="match status" value="1"/>
</dbReference>
<protein>
    <recommendedName>
        <fullName evidence="3">Terminase large subunit gp17-like C-terminal domain-containing protein</fullName>
    </recommendedName>
</protein>
<gene>
    <name evidence="1" type="ORF">UV11_C0018G0006</name>
</gene>
<dbReference type="SUPFAM" id="SSF52540">
    <property type="entry name" value="P-loop containing nucleoside triphosphate hydrolases"/>
    <property type="match status" value="1"/>
</dbReference>
<dbReference type="EMBL" id="LCDF01000018">
    <property type="protein sequence ID" value="KKS47235.1"/>
    <property type="molecule type" value="Genomic_DNA"/>
</dbReference>
<reference evidence="1 2" key="1">
    <citation type="journal article" date="2015" name="Nature">
        <title>rRNA introns, odd ribosomes, and small enigmatic genomes across a large radiation of phyla.</title>
        <authorList>
            <person name="Brown C.T."/>
            <person name="Hug L.A."/>
            <person name="Thomas B.C."/>
            <person name="Sharon I."/>
            <person name="Castelle C.J."/>
            <person name="Singh A."/>
            <person name="Wilkins M.J."/>
            <person name="Williams K.H."/>
            <person name="Banfield J.F."/>
        </authorList>
    </citation>
    <scope>NUCLEOTIDE SEQUENCE [LARGE SCALE GENOMIC DNA]</scope>
</reference>
<dbReference type="STRING" id="1618659.UV11_C0018G0006"/>
<dbReference type="InterPro" id="IPR027417">
    <property type="entry name" value="P-loop_NTPase"/>
</dbReference>
<evidence type="ECO:0008006" key="3">
    <source>
        <dbReference type="Google" id="ProtNLM"/>
    </source>
</evidence>
<name>A0A0G0ZES4_9BACT</name>
<comment type="caution">
    <text evidence="1">The sequence shown here is derived from an EMBL/GenBank/DDBJ whole genome shotgun (WGS) entry which is preliminary data.</text>
</comment>
<evidence type="ECO:0000313" key="1">
    <source>
        <dbReference type="EMBL" id="KKS47235.1"/>
    </source>
</evidence>
<organism evidence="1 2">
    <name type="scientific">Candidatus Giovannonibacteria bacterium GW2011_GWF2_42_19</name>
    <dbReference type="NCBI Taxonomy" id="1618659"/>
    <lineage>
        <taxon>Bacteria</taxon>
        <taxon>Candidatus Giovannoniibacteriota</taxon>
    </lineage>
</organism>
<dbReference type="Proteomes" id="UP000034036">
    <property type="component" value="Unassembled WGS sequence"/>
</dbReference>
<proteinExistence type="predicted"/>
<evidence type="ECO:0000313" key="2">
    <source>
        <dbReference type="Proteomes" id="UP000034036"/>
    </source>
</evidence>
<sequence length="483" mass="55571">MIPTDLVEQMTRDRKVRVAITKESFSYFFHFYYAHYVKYATADFQKEIIHLLEISDQASLYIVAFRGSGKSTIITTAYPIWSILGKQHKKFVTIFCQTQSQAKQHMMNLRRELEDNDLLKKDLGPFREYSDEWGSQSLVFSNTDARITVASAEQSIRGLRHHEHRPDLIICDDVEDIASTKTREGRNKTYQWLRGEVIPAGDTTTRLVVVGNLLHEDSLLMRIKEAIENNNTDGTFLFFPLLNAQGDCLWPGKYPTPADVEAERIKVGDEIAWQREFLLNIVPDEDQAIYPEWIHYYDEIPAPINFKRGYSSHMEVRIGIDPAISKTHVADYTAMVPGMLYETETGYRIYILPKIINKRLNFPETVDTCKELDKSYIEQDIRPTFVIEDVAYQKALPQQLNNGGIWNVITTRPGTQDKRSRLVLTANLIKTGQVLFPRNGAEQLIQQIIHFGVEKHDDLADAFANLVHSVSEHPPSVPRLYFI</sequence>